<dbReference type="Gene3D" id="1.10.10.10">
    <property type="entry name" value="Winged helix-like DNA-binding domain superfamily/Winged helix DNA-binding domain"/>
    <property type="match status" value="1"/>
</dbReference>
<comment type="caution">
    <text evidence="3">The sequence shown here is derived from an EMBL/GenBank/DDBJ whole genome shotgun (WGS) entry which is preliminary data.</text>
</comment>
<dbReference type="Pfam" id="PF00196">
    <property type="entry name" value="GerE"/>
    <property type="match status" value="1"/>
</dbReference>
<dbReference type="PRINTS" id="PR00038">
    <property type="entry name" value="HTHLUXR"/>
</dbReference>
<dbReference type="AlphaFoldDB" id="A0A5C6UKX9"/>
<dbReference type="CDD" id="cd06170">
    <property type="entry name" value="LuxR_C_like"/>
    <property type="match status" value="1"/>
</dbReference>
<evidence type="ECO:0000256" key="1">
    <source>
        <dbReference type="SAM" id="Phobius"/>
    </source>
</evidence>
<gene>
    <name evidence="3" type="ORF">FSZ31_03585</name>
</gene>
<reference evidence="3 4" key="1">
    <citation type="submission" date="2019-08" db="EMBL/GenBank/DDBJ databases">
        <title>Sphingorhabdus soil sp. nov., isolated from arctic soil.</title>
        <authorList>
            <person name="Liu Y."/>
        </authorList>
    </citation>
    <scope>NUCLEOTIDE SEQUENCE [LARGE SCALE GENOMIC DNA]</scope>
    <source>
        <strain evidence="3 4">D-2Q-5-6</strain>
    </source>
</reference>
<feature type="domain" description="HTH luxR-type" evidence="2">
    <location>
        <begin position="8"/>
        <end position="73"/>
    </location>
</feature>
<evidence type="ECO:0000313" key="4">
    <source>
        <dbReference type="Proteomes" id="UP000321129"/>
    </source>
</evidence>
<dbReference type="Proteomes" id="UP000321129">
    <property type="component" value="Unassembled WGS sequence"/>
</dbReference>
<dbReference type="SMART" id="SM00421">
    <property type="entry name" value="HTH_LUXR"/>
    <property type="match status" value="1"/>
</dbReference>
<protein>
    <submittedName>
        <fullName evidence="3">Helix-turn-helix transcriptional regulator</fullName>
    </submittedName>
</protein>
<proteinExistence type="predicted"/>
<keyword evidence="1" id="KW-1133">Transmembrane helix</keyword>
<evidence type="ECO:0000313" key="3">
    <source>
        <dbReference type="EMBL" id="TXC73822.1"/>
    </source>
</evidence>
<sequence length="176" mass="18963">MDQMPIFDQLPPGLLTQREAECLALASKNMDSKRIGRTLNLSNHTVDKYIKDAMRKIGVSDRFQCGILVRSSPAYQSLVSPVLALVPADLHEHTGIVEAGVEGSATRPTDGTVSIPHVSGINSSLLPVDNELLSAWGDISEWSWQKRTAVIVIFAIVSAVAIGTLLTAMLALSSRI</sequence>
<name>A0A5C6UKX9_9SPHN</name>
<dbReference type="InterPro" id="IPR000792">
    <property type="entry name" value="Tscrpt_reg_LuxR_C"/>
</dbReference>
<dbReference type="EMBL" id="VOPY01000001">
    <property type="protein sequence ID" value="TXC73822.1"/>
    <property type="molecule type" value="Genomic_DNA"/>
</dbReference>
<feature type="transmembrane region" description="Helical" evidence="1">
    <location>
        <begin position="149"/>
        <end position="172"/>
    </location>
</feature>
<keyword evidence="4" id="KW-1185">Reference proteome</keyword>
<dbReference type="PROSITE" id="PS50043">
    <property type="entry name" value="HTH_LUXR_2"/>
    <property type="match status" value="1"/>
</dbReference>
<dbReference type="InterPro" id="IPR016032">
    <property type="entry name" value="Sig_transdc_resp-reg_C-effctor"/>
</dbReference>
<organism evidence="3 4">
    <name type="scientific">Flavisphingopyxis soli</name>
    <dbReference type="NCBI Taxonomy" id="2601267"/>
    <lineage>
        <taxon>Bacteria</taxon>
        <taxon>Pseudomonadati</taxon>
        <taxon>Pseudomonadota</taxon>
        <taxon>Alphaproteobacteria</taxon>
        <taxon>Sphingomonadales</taxon>
        <taxon>Sphingopyxidaceae</taxon>
        <taxon>Flavisphingopyxis</taxon>
    </lineage>
</organism>
<dbReference type="GO" id="GO:0003677">
    <property type="term" value="F:DNA binding"/>
    <property type="evidence" value="ECO:0007669"/>
    <property type="project" value="InterPro"/>
</dbReference>
<dbReference type="GO" id="GO:0006355">
    <property type="term" value="P:regulation of DNA-templated transcription"/>
    <property type="evidence" value="ECO:0007669"/>
    <property type="project" value="InterPro"/>
</dbReference>
<dbReference type="InterPro" id="IPR036388">
    <property type="entry name" value="WH-like_DNA-bd_sf"/>
</dbReference>
<keyword evidence="1" id="KW-0812">Transmembrane</keyword>
<evidence type="ECO:0000259" key="2">
    <source>
        <dbReference type="PROSITE" id="PS50043"/>
    </source>
</evidence>
<accession>A0A5C6UKX9</accession>
<keyword evidence="1" id="KW-0472">Membrane</keyword>
<dbReference type="SUPFAM" id="SSF46894">
    <property type="entry name" value="C-terminal effector domain of the bipartite response regulators"/>
    <property type="match status" value="1"/>
</dbReference>